<dbReference type="AlphaFoldDB" id="A0A419IC11"/>
<name>A0A419IC11_9PSEU</name>
<reference evidence="1 2" key="1">
    <citation type="submission" date="2018-09" db="EMBL/GenBank/DDBJ databases">
        <title>YIM PH 21725 draft genome.</title>
        <authorList>
            <person name="Miao C."/>
        </authorList>
    </citation>
    <scope>NUCLEOTIDE SEQUENCE [LARGE SCALE GENOMIC DNA]</scope>
    <source>
        <strain evidence="2">YIM PH21725</strain>
    </source>
</reference>
<evidence type="ECO:0000313" key="1">
    <source>
        <dbReference type="EMBL" id="RJQ92391.1"/>
    </source>
</evidence>
<accession>A0A419IC11</accession>
<sequence length="119" mass="13304">MVTRHERSLDEAAVARRIREHADEVHARAGRVPFWEVDATGPELTMRDMDGDLLITFHGIHGPDMARWLDLLGQTAGLVLADLIYASAGTAARTSGHKLLLQLLQEMGLEPRPARYRPR</sequence>
<comment type="caution">
    <text evidence="1">The sequence shown here is derived from an EMBL/GenBank/DDBJ whole genome shotgun (WGS) entry which is preliminary data.</text>
</comment>
<keyword evidence="2" id="KW-1185">Reference proteome</keyword>
<organism evidence="1 2">
    <name type="scientific">Amycolatopsis panacis</name>
    <dbReference type="NCBI Taxonomy" id="2340917"/>
    <lineage>
        <taxon>Bacteria</taxon>
        <taxon>Bacillati</taxon>
        <taxon>Actinomycetota</taxon>
        <taxon>Actinomycetes</taxon>
        <taxon>Pseudonocardiales</taxon>
        <taxon>Pseudonocardiaceae</taxon>
        <taxon>Amycolatopsis</taxon>
    </lineage>
</organism>
<dbReference type="OrthoDB" id="3624897at2"/>
<evidence type="ECO:0000313" key="2">
    <source>
        <dbReference type="Proteomes" id="UP000285112"/>
    </source>
</evidence>
<dbReference type="RefSeq" id="WP_120021451.1">
    <property type="nucleotide sequence ID" value="NZ_QZFV01000010.1"/>
</dbReference>
<dbReference type="EMBL" id="QZFV01000010">
    <property type="protein sequence ID" value="RJQ92391.1"/>
    <property type="molecule type" value="Genomic_DNA"/>
</dbReference>
<dbReference type="Proteomes" id="UP000285112">
    <property type="component" value="Unassembled WGS sequence"/>
</dbReference>
<gene>
    <name evidence="1" type="ORF">D5S19_01105</name>
</gene>
<proteinExistence type="predicted"/>
<protein>
    <submittedName>
        <fullName evidence="1">Uncharacterized protein</fullName>
    </submittedName>
</protein>